<gene>
    <name evidence="3" type="ORF">PECAL_5P16010</name>
</gene>
<proteinExistence type="predicted"/>
<evidence type="ECO:0000256" key="2">
    <source>
        <dbReference type="SAM" id="SignalP"/>
    </source>
</evidence>
<evidence type="ECO:0008006" key="5">
    <source>
        <dbReference type="Google" id="ProtNLM"/>
    </source>
</evidence>
<feature type="chain" id="PRO_5035286893" description="Fe2OG dioxygenase domain-containing protein" evidence="2">
    <location>
        <begin position="23"/>
        <end position="432"/>
    </location>
</feature>
<feature type="signal peptide" evidence="2">
    <location>
        <begin position="1"/>
        <end position="22"/>
    </location>
</feature>
<evidence type="ECO:0000256" key="1">
    <source>
        <dbReference type="SAM" id="MobiDB-lite"/>
    </source>
</evidence>
<dbReference type="EMBL" id="CAKKNE010000005">
    <property type="protein sequence ID" value="CAH0377018.1"/>
    <property type="molecule type" value="Genomic_DNA"/>
</dbReference>
<dbReference type="Proteomes" id="UP000789595">
    <property type="component" value="Unassembled WGS sequence"/>
</dbReference>
<comment type="caution">
    <text evidence="3">The sequence shown here is derived from an EMBL/GenBank/DDBJ whole genome shotgun (WGS) entry which is preliminary data.</text>
</comment>
<feature type="compositionally biased region" description="Polar residues" evidence="1">
    <location>
        <begin position="422"/>
        <end position="432"/>
    </location>
</feature>
<reference evidence="3" key="1">
    <citation type="submission" date="2021-11" db="EMBL/GenBank/DDBJ databases">
        <authorList>
            <consortium name="Genoscope - CEA"/>
            <person name="William W."/>
        </authorList>
    </citation>
    <scope>NUCLEOTIDE SEQUENCE</scope>
</reference>
<dbReference type="Gene3D" id="2.60.40.780">
    <property type="entry name" value="von Hippel-Lindau disease tumour suppressor, beta domain"/>
    <property type="match status" value="1"/>
</dbReference>
<evidence type="ECO:0000313" key="4">
    <source>
        <dbReference type="Proteomes" id="UP000789595"/>
    </source>
</evidence>
<dbReference type="AlphaFoldDB" id="A0A8J2SVD4"/>
<keyword evidence="4" id="KW-1185">Reference proteome</keyword>
<protein>
    <recommendedName>
        <fullName evidence="5">Fe2OG dioxygenase domain-containing protein</fullName>
    </recommendedName>
</protein>
<organism evidence="3 4">
    <name type="scientific">Pelagomonas calceolata</name>
    <dbReference type="NCBI Taxonomy" id="35677"/>
    <lineage>
        <taxon>Eukaryota</taxon>
        <taxon>Sar</taxon>
        <taxon>Stramenopiles</taxon>
        <taxon>Ochrophyta</taxon>
        <taxon>Pelagophyceae</taxon>
        <taxon>Pelagomonadales</taxon>
        <taxon>Pelagomonadaceae</taxon>
        <taxon>Pelagomonas</taxon>
    </lineage>
</organism>
<dbReference type="OrthoDB" id="194358at2759"/>
<feature type="region of interest" description="Disordered" evidence="1">
    <location>
        <begin position="403"/>
        <end position="432"/>
    </location>
</feature>
<evidence type="ECO:0000313" key="3">
    <source>
        <dbReference type="EMBL" id="CAH0377018.1"/>
    </source>
</evidence>
<name>A0A8J2SVD4_9STRA</name>
<dbReference type="InterPro" id="IPR037140">
    <property type="entry name" value="VHL_beta_dom_sf"/>
</dbReference>
<keyword evidence="2" id="KW-0732">Signal</keyword>
<sequence length="432" mass="48667">MQFSSKTTAALSLLALLAVTLAKPCPAADANLKSLNRGDGKVSVTFRSQIDEELQVYWMTRDGEQHDVGILEPLGEVMHQSFEGHAFRVRRTLGEKEVVAETLLGRTTRQRVLIEACGAALAAQSEAPLSPRAAEFEELLHAPDKKCEGPSHEWSCVRYLHEEDLRKRDPRDYGLQPGEVSKHREFKTVDESYVSQIPQIPRVTDGPGYAKMSFTQPLHDALTDWYQERRNDSMKPHGVIPGGYTNNDKVLIDKVNLDEFPATHRAIVRELREILQWWTGLRLKHTSTFGIRVYRRGSMLIDHVDRMDTHLASAVIQVDQKVDENGGWPLELLLSNGTVAEVYTQPGEVILYEGAWLRHGRPMRFRGDEFANLFSHFSPLDWDGPRGADSKNRYYGVPADRLTTLPDLTGYSRSTDYAPLPDSSSSAAKDEL</sequence>
<accession>A0A8J2SVD4</accession>